<gene>
    <name evidence="4" type="ORF">GCM10010121_029160</name>
</gene>
<evidence type="ECO:0000259" key="3">
    <source>
        <dbReference type="Pfam" id="PF13860"/>
    </source>
</evidence>
<dbReference type="Gene3D" id="2.130.10.130">
    <property type="entry name" value="Integrin alpha, N-terminal"/>
    <property type="match status" value="1"/>
</dbReference>
<dbReference type="InterPro" id="IPR025965">
    <property type="entry name" value="FlgD/Vpr_Ig-like"/>
</dbReference>
<feature type="domain" description="FlgD/Vpr Ig-like" evidence="3">
    <location>
        <begin position="676"/>
        <end position="740"/>
    </location>
</feature>
<dbReference type="PANTHER" id="PTHR46580:SF4">
    <property type="entry name" value="ATP_GTP-BINDING PROTEIN"/>
    <property type="match status" value="1"/>
</dbReference>
<dbReference type="SUPFAM" id="SSF69318">
    <property type="entry name" value="Integrin alpha N-terminal domain"/>
    <property type="match status" value="1"/>
</dbReference>
<reference evidence="4" key="1">
    <citation type="journal article" date="2014" name="Int. J. Syst. Evol. Microbiol.">
        <title>Complete genome sequence of Corynebacterium casei LMG S-19264T (=DSM 44701T), isolated from a smear-ripened cheese.</title>
        <authorList>
            <consortium name="US DOE Joint Genome Institute (JGI-PGF)"/>
            <person name="Walter F."/>
            <person name="Albersmeier A."/>
            <person name="Kalinowski J."/>
            <person name="Ruckert C."/>
        </authorList>
    </citation>
    <scope>NUCLEOTIDE SEQUENCE</scope>
    <source>
        <strain evidence="4">JCM 3086</strain>
    </source>
</reference>
<protein>
    <recommendedName>
        <fullName evidence="3">FlgD/Vpr Ig-like domain-containing protein</fullName>
    </recommendedName>
</protein>
<evidence type="ECO:0000313" key="4">
    <source>
        <dbReference type="EMBL" id="GGJ16611.1"/>
    </source>
</evidence>
<accession>A0A917KLQ7</accession>
<feature type="chain" id="PRO_5038889127" description="FlgD/Vpr Ig-like domain-containing protein" evidence="2">
    <location>
        <begin position="29"/>
        <end position="1017"/>
    </location>
</feature>
<evidence type="ECO:0000313" key="5">
    <source>
        <dbReference type="Proteomes" id="UP000657574"/>
    </source>
</evidence>
<comment type="caution">
    <text evidence="4">The sequence shown here is derived from an EMBL/GenBank/DDBJ whole genome shotgun (WGS) entry which is preliminary data.</text>
</comment>
<dbReference type="InterPro" id="IPR013517">
    <property type="entry name" value="FG-GAP"/>
</dbReference>
<keyword evidence="5" id="KW-1185">Reference proteome</keyword>
<dbReference type="RefSeq" id="WP_189311541.1">
    <property type="nucleotide sequence ID" value="NZ_BMQA01000007.1"/>
</dbReference>
<keyword evidence="1 2" id="KW-0732">Signal</keyword>
<evidence type="ECO:0000256" key="1">
    <source>
        <dbReference type="ARBA" id="ARBA00022729"/>
    </source>
</evidence>
<proteinExistence type="predicted"/>
<dbReference type="PANTHER" id="PTHR46580">
    <property type="entry name" value="SENSOR KINASE-RELATED"/>
    <property type="match status" value="1"/>
</dbReference>
<dbReference type="Pfam" id="PF13517">
    <property type="entry name" value="FG-GAP_3"/>
    <property type="match status" value="1"/>
</dbReference>
<reference evidence="4" key="2">
    <citation type="submission" date="2020-09" db="EMBL/GenBank/DDBJ databases">
        <authorList>
            <person name="Sun Q."/>
            <person name="Ohkuma M."/>
        </authorList>
    </citation>
    <scope>NUCLEOTIDE SEQUENCE</scope>
    <source>
        <strain evidence="4">JCM 3086</strain>
    </source>
</reference>
<dbReference type="Pfam" id="PF13860">
    <property type="entry name" value="FlgD_ig"/>
    <property type="match status" value="1"/>
</dbReference>
<dbReference type="InterPro" id="IPR028994">
    <property type="entry name" value="Integrin_alpha_N"/>
</dbReference>
<name>A0A917KLQ7_9ACTN</name>
<organism evidence="4 5">
    <name type="scientific">Streptomyces brasiliensis</name>
    <dbReference type="NCBI Taxonomy" id="1954"/>
    <lineage>
        <taxon>Bacteria</taxon>
        <taxon>Bacillati</taxon>
        <taxon>Actinomycetota</taxon>
        <taxon>Actinomycetes</taxon>
        <taxon>Kitasatosporales</taxon>
        <taxon>Streptomycetaceae</taxon>
        <taxon>Streptomyces</taxon>
    </lineage>
</organism>
<feature type="signal peptide" evidence="2">
    <location>
        <begin position="1"/>
        <end position="28"/>
    </location>
</feature>
<dbReference type="AlphaFoldDB" id="A0A917KLQ7"/>
<sequence length="1017" mass="106382">MGRRALLRGATAAAVSFTLALGLGPLTAGSAHGETGTGEVVVPATTAMVPRTGLLSAGPSGFLRYEEGRGQLWTTYGGVDTVVDASGTDAYGVTSAGAGSDVVARYDSSARTVTLRNMASGQVDTVALPDGHSYFSTLGSTVVTTAGTPGTDAVWHLLDVQADGSVSDRTVEGVPSGVYLWSAAGLGDARGQVVRYRKGDDEVTGWLDVAQGRFTALPYTVQSWYYLVALSPTHLVWLYDGTLHVASRQDPTAAVRTVPVGDITQVLGLVGDNVIVSRYDSSLGRYDTGRAVSRVEAVPLDGSAPRTLLARTSRQAMPTPDGGLLVAGGADTDHWGVSLIEAAEGGGVAVRRIADAYPRQTAHTVSQLTLAQGRLTTVEQDPVGDWTYLHTRETGVAGSPTAGARTTRGRIALENYSEGRPRLLDTGDGRTVVAGYGTSAAQQPQLLGSTQSLPGTRIDSSRSYQTATAANGRFAALTRPYDSTGAAETRVVDLGTGLTVYTTTATVRAIWGTILWVMSGNDTVVPVDLLSGQQGEPVWFGRGCLLNDFQAVGRWLLWNCVLNSEGQGVYDTVTKRNLTLVSGSGWEQAQLGDGFVATAEAGQLKVIDVRSGTPVSHTAGKFEGNAWDVDPYTGVIAQLRSDNTIRLTPSGVPVSALVQRDATVAASVDVKGGAAQWSPKWWLNKPAASWKLVIGNKAGTAVRTLSAGLTRGVVSPVWNGKDGSGRLVPNGSYTWKLTVTPADGQGAALTKTGTVKVTGAAAAWRDFVGSDGFGELMTLNGSGGLTYQYGTGKGTFTGKRTGSGWPTTVKVVPFGDLSGDRCNDVLVRFSSGALRAYRPACGTAVKPSTAYASLGTGWNQYNVLTSPGDISGDGRADLIARQSSTGDVYLYKATSTGKLSARVKIASKWTGYKKIVGAGDLNGDGYGDLLAQDKSNELWRYDGTATGKFKSRVKVFNDWGSSYNVIVGVGDITGDGRADLVSRDASGTVWRNNGNGKGSFGGRTKIATGWQGYKGLF</sequence>
<evidence type="ECO:0000256" key="2">
    <source>
        <dbReference type="SAM" id="SignalP"/>
    </source>
</evidence>
<dbReference type="EMBL" id="BMQA01000007">
    <property type="protein sequence ID" value="GGJ16611.1"/>
    <property type="molecule type" value="Genomic_DNA"/>
</dbReference>
<dbReference type="Proteomes" id="UP000657574">
    <property type="component" value="Unassembled WGS sequence"/>
</dbReference>
<dbReference type="Gene3D" id="2.60.40.4070">
    <property type="match status" value="1"/>
</dbReference>